<dbReference type="InterPro" id="IPR017938">
    <property type="entry name" value="Riboflavin_synthase-like_b-brl"/>
</dbReference>
<gene>
    <name evidence="20" type="ORF">BJX68DRAFT_280024</name>
</gene>
<dbReference type="EMBL" id="JBFXLR010000009">
    <property type="protein sequence ID" value="KAL2855757.1"/>
    <property type="molecule type" value="Genomic_DNA"/>
</dbReference>
<keyword evidence="12 16" id="KW-0408">Iron</keyword>
<dbReference type="InterPro" id="IPR008254">
    <property type="entry name" value="Flavodoxin/NO_synth"/>
</dbReference>
<evidence type="ECO:0000256" key="2">
    <source>
        <dbReference type="ARBA" id="ARBA00010018"/>
    </source>
</evidence>
<accession>A0ABR4KU01</accession>
<dbReference type="CDD" id="cd06206">
    <property type="entry name" value="bifunctional_CYPOR"/>
    <property type="match status" value="1"/>
</dbReference>
<dbReference type="CDD" id="cd11068">
    <property type="entry name" value="CYP120A1"/>
    <property type="match status" value="1"/>
</dbReference>
<dbReference type="Proteomes" id="UP001610444">
    <property type="component" value="Unassembled WGS sequence"/>
</dbReference>
<evidence type="ECO:0000256" key="5">
    <source>
        <dbReference type="ARBA" id="ARBA00022630"/>
    </source>
</evidence>
<keyword evidence="10 16" id="KW-0249">Electron transport</keyword>
<dbReference type="InterPro" id="IPR001709">
    <property type="entry name" value="Flavoprot_Pyr_Nucl_cyt_Rdtase"/>
</dbReference>
<keyword evidence="13 16" id="KW-0503">Monooxygenase</keyword>
<evidence type="ECO:0000259" key="19">
    <source>
        <dbReference type="PROSITE" id="PS51384"/>
    </source>
</evidence>
<dbReference type="PROSITE" id="PS00086">
    <property type="entry name" value="CYTOCHROME_P450"/>
    <property type="match status" value="1"/>
</dbReference>
<keyword evidence="3 16" id="KW-0813">Transport</keyword>
<evidence type="ECO:0000313" key="20">
    <source>
        <dbReference type="EMBL" id="KAL2855757.1"/>
    </source>
</evidence>
<dbReference type="Gene3D" id="1.10.630.10">
    <property type="entry name" value="Cytochrome P450"/>
    <property type="match status" value="1"/>
</dbReference>
<dbReference type="InterPro" id="IPR017927">
    <property type="entry name" value="FAD-bd_FR_type"/>
</dbReference>
<name>A0ABR4KU01_9EURO</name>
<comment type="catalytic activity">
    <reaction evidence="15 16">
        <text>2 oxidized [cytochrome P450] + NADPH = 2 reduced [cytochrome P450] + NADP(+) + H(+)</text>
        <dbReference type="Rhea" id="RHEA:24040"/>
        <dbReference type="Rhea" id="RHEA-COMP:14627"/>
        <dbReference type="Rhea" id="RHEA-COMP:14628"/>
        <dbReference type="ChEBI" id="CHEBI:15378"/>
        <dbReference type="ChEBI" id="CHEBI:55376"/>
        <dbReference type="ChEBI" id="CHEBI:57783"/>
        <dbReference type="ChEBI" id="CHEBI:58349"/>
        <dbReference type="ChEBI" id="CHEBI:60344"/>
        <dbReference type="EC" id="1.6.2.4"/>
    </reaction>
</comment>
<protein>
    <recommendedName>
        <fullName evidence="16">Bifunctional cytochrome P450/NADPH--P450 reductase</fullName>
    </recommendedName>
    <domain>
        <recommendedName>
            <fullName evidence="16">Cytochrome P450</fullName>
            <ecNumber evidence="16">1.14.14.1</ecNumber>
        </recommendedName>
    </domain>
    <domain>
        <recommendedName>
            <fullName evidence="16">NADPH--cytochrome P450 reductase</fullName>
            <ecNumber evidence="16">1.6.2.4</ecNumber>
        </recommendedName>
    </domain>
</protein>
<dbReference type="PANTHER" id="PTHR19384">
    <property type="entry name" value="NITRIC OXIDE SYNTHASE-RELATED"/>
    <property type="match status" value="1"/>
</dbReference>
<evidence type="ECO:0000256" key="7">
    <source>
        <dbReference type="ARBA" id="ARBA00022723"/>
    </source>
</evidence>
<dbReference type="SUPFAM" id="SSF48264">
    <property type="entry name" value="Cytochrome P450"/>
    <property type="match status" value="1"/>
</dbReference>
<evidence type="ECO:0000256" key="9">
    <source>
        <dbReference type="ARBA" id="ARBA00022857"/>
    </source>
</evidence>
<keyword evidence="7 16" id="KW-0479">Metal-binding</keyword>
<dbReference type="InterPro" id="IPR001433">
    <property type="entry name" value="OxRdtase_FAD/NAD-bd"/>
</dbReference>
<dbReference type="InterPro" id="IPR029039">
    <property type="entry name" value="Flavoprotein-like_sf"/>
</dbReference>
<dbReference type="Gene3D" id="1.20.990.10">
    <property type="entry name" value="NADPH-cytochrome p450 Reductase, Chain A, domain 3"/>
    <property type="match status" value="1"/>
</dbReference>
<dbReference type="Gene3D" id="3.40.50.80">
    <property type="entry name" value="Nucleotide-binding domain of ferredoxin-NADP reductase (FNR) module"/>
    <property type="match status" value="1"/>
</dbReference>
<evidence type="ECO:0000256" key="15">
    <source>
        <dbReference type="ARBA" id="ARBA00049342"/>
    </source>
</evidence>
<organism evidence="20 21">
    <name type="scientific">Aspergillus pseudodeflectus</name>
    <dbReference type="NCBI Taxonomy" id="176178"/>
    <lineage>
        <taxon>Eukaryota</taxon>
        <taxon>Fungi</taxon>
        <taxon>Dikarya</taxon>
        <taxon>Ascomycota</taxon>
        <taxon>Pezizomycotina</taxon>
        <taxon>Eurotiomycetes</taxon>
        <taxon>Eurotiomycetidae</taxon>
        <taxon>Eurotiales</taxon>
        <taxon>Aspergillaceae</taxon>
        <taxon>Aspergillus</taxon>
        <taxon>Aspergillus subgen. Nidulantes</taxon>
    </lineage>
</organism>
<keyword evidence="4 16" id="KW-0349">Heme</keyword>
<dbReference type="PANTHER" id="PTHR19384:SF127">
    <property type="entry name" value="BIFUNCTIONAL CYTOCHROME P450_NADPH--P450 REDUCTASE"/>
    <property type="match status" value="1"/>
</dbReference>
<dbReference type="GeneID" id="98164012"/>
<dbReference type="RefSeq" id="XP_070902164.1">
    <property type="nucleotide sequence ID" value="XM_071048848.1"/>
</dbReference>
<feature type="domain" description="Flavodoxin-like" evidence="18">
    <location>
        <begin position="507"/>
        <end position="649"/>
    </location>
</feature>
<dbReference type="SUPFAM" id="SSF52218">
    <property type="entry name" value="Flavoproteins"/>
    <property type="match status" value="1"/>
</dbReference>
<comment type="caution">
    <text evidence="20">The sequence shown here is derived from an EMBL/GenBank/DDBJ whole genome shotgun (WGS) entry which is preliminary data.</text>
</comment>
<dbReference type="PRINTS" id="PR00369">
    <property type="entry name" value="FLAVODOXIN"/>
</dbReference>
<comment type="catalytic activity">
    <reaction evidence="14 16">
        <text>an organic molecule + reduced [NADPH--hemoprotein reductase] + O2 = an alcohol + oxidized [NADPH--hemoprotein reductase] + H2O + H(+)</text>
        <dbReference type="Rhea" id="RHEA:17149"/>
        <dbReference type="Rhea" id="RHEA-COMP:11964"/>
        <dbReference type="Rhea" id="RHEA-COMP:11965"/>
        <dbReference type="ChEBI" id="CHEBI:15377"/>
        <dbReference type="ChEBI" id="CHEBI:15378"/>
        <dbReference type="ChEBI" id="CHEBI:15379"/>
        <dbReference type="ChEBI" id="CHEBI:30879"/>
        <dbReference type="ChEBI" id="CHEBI:57618"/>
        <dbReference type="ChEBI" id="CHEBI:58210"/>
        <dbReference type="ChEBI" id="CHEBI:142491"/>
        <dbReference type="EC" id="1.14.14.1"/>
    </reaction>
</comment>
<dbReference type="InterPro" id="IPR023173">
    <property type="entry name" value="NADPH_Cyt_P450_Rdtase_alpha"/>
</dbReference>
<dbReference type="PROSITE" id="PS50902">
    <property type="entry name" value="FLAVODOXIN_LIKE"/>
    <property type="match status" value="1"/>
</dbReference>
<evidence type="ECO:0000256" key="3">
    <source>
        <dbReference type="ARBA" id="ARBA00022448"/>
    </source>
</evidence>
<dbReference type="SUPFAM" id="SSF52343">
    <property type="entry name" value="Ferredoxin reductase-like, C-terminal NADP-linked domain"/>
    <property type="match status" value="1"/>
</dbReference>
<dbReference type="Gene3D" id="2.40.30.10">
    <property type="entry name" value="Translation factors"/>
    <property type="match status" value="1"/>
</dbReference>
<evidence type="ECO:0000256" key="13">
    <source>
        <dbReference type="ARBA" id="ARBA00023033"/>
    </source>
</evidence>
<dbReference type="InterPro" id="IPR017972">
    <property type="entry name" value="Cyt_P450_CS"/>
</dbReference>
<dbReference type="Pfam" id="PF00175">
    <property type="entry name" value="NAD_binding_1"/>
    <property type="match status" value="1"/>
</dbReference>
<keyword evidence="9 16" id="KW-0521">NADP</keyword>
<dbReference type="Gene3D" id="3.40.50.360">
    <property type="match status" value="1"/>
</dbReference>
<keyword evidence="21" id="KW-1185">Reference proteome</keyword>
<dbReference type="InterPro" id="IPR001128">
    <property type="entry name" value="Cyt_P450"/>
</dbReference>
<evidence type="ECO:0000256" key="1">
    <source>
        <dbReference type="ARBA" id="ARBA00001971"/>
    </source>
</evidence>
<keyword evidence="5 16" id="KW-0285">Flavoprotein</keyword>
<dbReference type="EC" id="1.6.2.4" evidence="16"/>
<evidence type="ECO:0000256" key="14">
    <source>
        <dbReference type="ARBA" id="ARBA00047827"/>
    </source>
</evidence>
<dbReference type="PRINTS" id="PR00371">
    <property type="entry name" value="FPNCR"/>
</dbReference>
<feature type="region of interest" description="Disordered" evidence="17">
    <location>
        <begin position="852"/>
        <end position="881"/>
    </location>
</feature>
<dbReference type="InterPro" id="IPR036396">
    <property type="entry name" value="Cyt_P450_sf"/>
</dbReference>
<dbReference type="PIRSF" id="PIRSF000209">
    <property type="entry name" value="Bifunctional_P450_P450R"/>
    <property type="match status" value="1"/>
</dbReference>
<comment type="similarity">
    <text evidence="2 16">In the N-terminal section; belongs to the cytochrome P450 family.</text>
</comment>
<evidence type="ECO:0000256" key="6">
    <source>
        <dbReference type="ARBA" id="ARBA00022643"/>
    </source>
</evidence>
<dbReference type="Pfam" id="PF00667">
    <property type="entry name" value="FAD_binding_1"/>
    <property type="match status" value="1"/>
</dbReference>
<proteinExistence type="inferred from homology"/>
<dbReference type="Pfam" id="PF00067">
    <property type="entry name" value="p450"/>
    <property type="match status" value="1"/>
</dbReference>
<keyword evidence="8 16" id="KW-0274">FAD</keyword>
<evidence type="ECO:0000256" key="8">
    <source>
        <dbReference type="ARBA" id="ARBA00022827"/>
    </source>
</evidence>
<feature type="domain" description="FAD-binding FR-type" evidence="19">
    <location>
        <begin position="684"/>
        <end position="913"/>
    </location>
</feature>
<evidence type="ECO:0000256" key="17">
    <source>
        <dbReference type="SAM" id="MobiDB-lite"/>
    </source>
</evidence>
<dbReference type="SUPFAM" id="SSF63380">
    <property type="entry name" value="Riboflavin synthase domain-like"/>
    <property type="match status" value="1"/>
</dbReference>
<dbReference type="InterPro" id="IPR003097">
    <property type="entry name" value="CysJ-like_FAD-binding"/>
</dbReference>
<comment type="cofactor">
    <cofactor evidence="1 16">
        <name>heme</name>
        <dbReference type="ChEBI" id="CHEBI:30413"/>
    </cofactor>
</comment>
<dbReference type="InterPro" id="IPR001094">
    <property type="entry name" value="Flavdoxin-like"/>
</dbReference>
<dbReference type="InterPro" id="IPR023206">
    <property type="entry name" value="Bifunctional_P450_P450_red"/>
</dbReference>
<sequence>MSPCPFNRLREDGADKPICPIPGPRALPILGNILDIDLDNGTMSTLELAKAYYPIFKFTFAGETSIVINSVELLSEICDETRFHKHVSSGLERLRAGTNDGLFTAHDNEKNWETAHRLLVPAFGPLHIREMFPQMHDIAQQLCLKWYRYGPRQPLNVAEDFTRATLDTIALCAMGFRFNSFYSDGDFHPFIKSMVRFLKEAETRATLPSFVNHLRLGAKRQGKLDVDLMRNVCREIVNERRNSNTGRKDDLLDTMLNSRDSLSGNALSDESIIDNILTFLVAGHETTSGLLSFVMYYLLQTPEAMAKATAEIDAVVGEDKVVVEHLSQFKYLTAVLRETLRLMPTAPGFTVTPYEREVIGGKYEVNPGDSLDVFLAAVHRDPAIYGPEAEKFRPERMLDEYFHRLPANAWKPFGNGKRSCIGRAFAWQEALMILAMILQMFTFELADKDYQLKIKESLTIKPDNLLVYATPRPGRAPSGTLLSTHAPSTTNRNIAGIAEGSRGIQPATILYGSNSGTCEALAHRLAVEINGRGPFLCLVQPMDAFEGRSLPKAQPVIAITGSYDGSPPDNARQFVTWLQSLEGKELEGVSYAVFGCGHRDWASTFHRVPTLVDNLMAEHGGARIAPRRAIDTAEADPFAELEDWVGDSLWPGLEAAFDIAPNDASGEAGEGTKLSVRAPYTIRAGYGEAVVREVRVLTSGDAPKKIHVEFALPDTIKYQPGDHLAILPVNPPEMVQRVLSLFQVGSDSIIYITSHTASGLPTDTPISAHDLLSGYVELSQVATPSGIKAIAARSTDQQITEGLEYLATHRYIPEVREKHLSLLDILESHPVPGFGFQEYIELLPPLRPRQYTISSSPRSNPRHASLTVSVRGLTEDSKTSKRTGVASNYLMNCLPGSVVRTSLRHPRPEFRVPAEGSSYPIIMVAAGSGIAPFRAFIQELSTRRADGTPTPPALLFFGCRGLYLDDLYRDELDAYEAKDIVTVLRSFSRMQSPSNGPRYVQDMLWDARERVRGLWDEGAKLFVCGSVEMNEAVKATISRIMPSTSAEEFAERYVAEIFT</sequence>
<evidence type="ECO:0000256" key="16">
    <source>
        <dbReference type="PIRNR" id="PIRNR000209"/>
    </source>
</evidence>
<comment type="cofactor">
    <cofactor evidence="16">
        <name>FAD</name>
        <dbReference type="ChEBI" id="CHEBI:57692"/>
    </cofactor>
    <cofactor evidence="16">
        <name>FMN</name>
        <dbReference type="ChEBI" id="CHEBI:58210"/>
    </cofactor>
</comment>
<keyword evidence="11 16" id="KW-0560">Oxidoreductase</keyword>
<reference evidence="20 21" key="1">
    <citation type="submission" date="2024-07" db="EMBL/GenBank/DDBJ databases">
        <title>Section-level genome sequencing and comparative genomics of Aspergillus sections Usti and Cavernicolus.</title>
        <authorList>
            <consortium name="Lawrence Berkeley National Laboratory"/>
            <person name="Nybo J.L."/>
            <person name="Vesth T.C."/>
            <person name="Theobald S."/>
            <person name="Frisvad J.C."/>
            <person name="Larsen T.O."/>
            <person name="Kjaerboelling I."/>
            <person name="Rothschild-Mancinelli K."/>
            <person name="Lyhne E.K."/>
            <person name="Kogle M.E."/>
            <person name="Barry K."/>
            <person name="Clum A."/>
            <person name="Na H."/>
            <person name="Ledsgaard L."/>
            <person name="Lin J."/>
            <person name="Lipzen A."/>
            <person name="Kuo A."/>
            <person name="Riley R."/>
            <person name="Mondo S."/>
            <person name="LaButti K."/>
            <person name="Haridas S."/>
            <person name="Pangalinan J."/>
            <person name="Salamov A.A."/>
            <person name="Simmons B.A."/>
            <person name="Magnuson J.K."/>
            <person name="Chen J."/>
            <person name="Drula E."/>
            <person name="Henrissat B."/>
            <person name="Wiebenga A."/>
            <person name="Lubbers R.J."/>
            <person name="Gomes A.C."/>
            <person name="Macurrencykelacurrency M.R."/>
            <person name="Stajich J."/>
            <person name="Grigoriev I.V."/>
            <person name="Mortensen U.H."/>
            <person name="De vries R.P."/>
            <person name="Baker S.E."/>
            <person name="Andersen M.R."/>
        </authorList>
    </citation>
    <scope>NUCLEOTIDE SEQUENCE [LARGE SCALE GENOMIC DNA]</scope>
    <source>
        <strain evidence="20 21">CBS 756.74</strain>
    </source>
</reference>
<dbReference type="EC" id="1.14.14.1" evidence="16"/>
<dbReference type="PROSITE" id="PS51384">
    <property type="entry name" value="FAD_FR"/>
    <property type="match status" value="1"/>
</dbReference>
<dbReference type="Pfam" id="PF00258">
    <property type="entry name" value="Flavodoxin_1"/>
    <property type="match status" value="1"/>
</dbReference>
<keyword evidence="6 16" id="KW-0288">FMN</keyword>
<evidence type="ECO:0000259" key="18">
    <source>
        <dbReference type="PROSITE" id="PS50902"/>
    </source>
</evidence>
<evidence type="ECO:0000256" key="4">
    <source>
        <dbReference type="ARBA" id="ARBA00022617"/>
    </source>
</evidence>
<evidence type="ECO:0000256" key="10">
    <source>
        <dbReference type="ARBA" id="ARBA00022982"/>
    </source>
</evidence>
<evidence type="ECO:0000313" key="21">
    <source>
        <dbReference type="Proteomes" id="UP001610444"/>
    </source>
</evidence>
<evidence type="ECO:0000256" key="11">
    <source>
        <dbReference type="ARBA" id="ARBA00023002"/>
    </source>
</evidence>
<dbReference type="InterPro" id="IPR039261">
    <property type="entry name" value="FNR_nucleotide-bd"/>
</dbReference>
<evidence type="ECO:0000256" key="12">
    <source>
        <dbReference type="ARBA" id="ARBA00023004"/>
    </source>
</evidence>